<evidence type="ECO:0000256" key="8">
    <source>
        <dbReference type="RuleBase" id="RU363032"/>
    </source>
</evidence>
<organism evidence="10 11">
    <name type="scientific">Crinalium epipsammum PCC 9333</name>
    <dbReference type="NCBI Taxonomy" id="1173022"/>
    <lineage>
        <taxon>Bacteria</taxon>
        <taxon>Bacillati</taxon>
        <taxon>Cyanobacteriota</taxon>
        <taxon>Cyanophyceae</taxon>
        <taxon>Gomontiellales</taxon>
        <taxon>Gomontiellaceae</taxon>
        <taxon>Crinalium</taxon>
    </lineage>
</organism>
<dbReference type="SUPFAM" id="SSF161098">
    <property type="entry name" value="MetI-like"/>
    <property type="match status" value="1"/>
</dbReference>
<feature type="transmembrane region" description="Helical" evidence="8">
    <location>
        <begin position="98"/>
        <end position="119"/>
    </location>
</feature>
<dbReference type="GO" id="GO:0055085">
    <property type="term" value="P:transmembrane transport"/>
    <property type="evidence" value="ECO:0007669"/>
    <property type="project" value="InterPro"/>
</dbReference>
<dbReference type="Gene3D" id="1.10.3720.10">
    <property type="entry name" value="MetI-like"/>
    <property type="match status" value="1"/>
</dbReference>
<evidence type="ECO:0000256" key="7">
    <source>
        <dbReference type="ARBA" id="ARBA00023136"/>
    </source>
</evidence>
<gene>
    <name evidence="10" type="ORF">Cri9333_3082</name>
</gene>
<reference evidence="10 11" key="1">
    <citation type="submission" date="2012-06" db="EMBL/GenBank/DDBJ databases">
        <title>Finished chromosome of genome of Crinalium epipsammum PCC 9333.</title>
        <authorList>
            <consortium name="US DOE Joint Genome Institute"/>
            <person name="Gugger M."/>
            <person name="Coursin T."/>
            <person name="Rippka R."/>
            <person name="Tandeau De Marsac N."/>
            <person name="Huntemann M."/>
            <person name="Wei C.-L."/>
            <person name="Han J."/>
            <person name="Detter J.C."/>
            <person name="Han C."/>
            <person name="Tapia R."/>
            <person name="Davenport K."/>
            <person name="Daligault H."/>
            <person name="Erkkila T."/>
            <person name="Gu W."/>
            <person name="Munk A.C.C."/>
            <person name="Teshima H."/>
            <person name="Xu Y."/>
            <person name="Chain P."/>
            <person name="Chen A."/>
            <person name="Krypides N."/>
            <person name="Mavromatis K."/>
            <person name="Markowitz V."/>
            <person name="Szeto E."/>
            <person name="Ivanova N."/>
            <person name="Mikhailova N."/>
            <person name="Ovchinnikova G."/>
            <person name="Pagani I."/>
            <person name="Pati A."/>
            <person name="Goodwin L."/>
            <person name="Peters L."/>
            <person name="Pitluck S."/>
            <person name="Woyke T."/>
            <person name="Kerfeld C."/>
        </authorList>
    </citation>
    <scope>NUCLEOTIDE SEQUENCE [LARGE SCALE GENOMIC DNA]</scope>
    <source>
        <strain evidence="10 11">PCC 9333</strain>
    </source>
</reference>
<dbReference type="Pfam" id="PF00528">
    <property type="entry name" value="BPD_transp_1"/>
    <property type="match status" value="1"/>
</dbReference>
<evidence type="ECO:0000256" key="2">
    <source>
        <dbReference type="ARBA" id="ARBA00007069"/>
    </source>
</evidence>
<dbReference type="HOGENOM" id="CLU_016047_18_3_3"/>
<dbReference type="Proteomes" id="UP000010472">
    <property type="component" value="Chromosome"/>
</dbReference>
<dbReference type="PROSITE" id="PS50928">
    <property type="entry name" value="ABC_TM1"/>
    <property type="match status" value="1"/>
</dbReference>
<comment type="subcellular location">
    <subcellularLocation>
        <location evidence="1 8">Cell membrane</location>
        <topology evidence="1 8">Multi-pass membrane protein</topology>
    </subcellularLocation>
</comment>
<dbReference type="KEGG" id="cep:Cri9333_3082"/>
<name>K9W122_9CYAN</name>
<evidence type="ECO:0000313" key="10">
    <source>
        <dbReference type="EMBL" id="AFZ13921.1"/>
    </source>
</evidence>
<proteinExistence type="inferred from homology"/>
<sequence>MSTPTSPSSIPNSTPSDDVNELLVTGKERRGFKWLEPLILLAPGGLWLALLLVVPALVIFELSLVPNIRPGDVVNPTGLANYTLIFQPIYLQVLGRSLFFALGTTIVTLLLGFPVAYWLGQMAPKQWRNLLVLGFVLPLWTSSLLRSYAWITILRPTGVLNSFLTSLHLPTVELLNQSTAVFIGMAYSYLPYMVLILYASVEKLDQRLLEASADLGANPIQTFWKVTVPQTMPGIAAGSLLVFINTLGDFVDPELLGGASSMTVSRLIYNQFLGATQNWGFGSSLSMILIFAVSVAIALLIKYGGDATPQR</sequence>
<evidence type="ECO:0000259" key="9">
    <source>
        <dbReference type="PROSITE" id="PS50928"/>
    </source>
</evidence>
<dbReference type="PANTHER" id="PTHR42929:SF1">
    <property type="entry name" value="INNER MEMBRANE ABC TRANSPORTER PERMEASE PROTEIN YDCU-RELATED"/>
    <property type="match status" value="1"/>
</dbReference>
<evidence type="ECO:0000313" key="11">
    <source>
        <dbReference type="Proteomes" id="UP000010472"/>
    </source>
</evidence>
<keyword evidence="5 8" id="KW-0812">Transmembrane</keyword>
<evidence type="ECO:0000256" key="6">
    <source>
        <dbReference type="ARBA" id="ARBA00022989"/>
    </source>
</evidence>
<comment type="similarity">
    <text evidence="2">Belongs to the binding-protein-dependent transport system permease family. CysTW subfamily.</text>
</comment>
<keyword evidence="11" id="KW-1185">Reference proteome</keyword>
<dbReference type="eggNOG" id="COG1176">
    <property type="taxonomic scope" value="Bacteria"/>
</dbReference>
<dbReference type="PANTHER" id="PTHR42929">
    <property type="entry name" value="INNER MEMBRANE ABC TRANSPORTER PERMEASE PROTEIN YDCU-RELATED-RELATED"/>
    <property type="match status" value="1"/>
</dbReference>
<dbReference type="PATRIC" id="fig|1173022.3.peg.3338"/>
<feature type="domain" description="ABC transmembrane type-1" evidence="9">
    <location>
        <begin position="94"/>
        <end position="300"/>
    </location>
</feature>
<evidence type="ECO:0000256" key="3">
    <source>
        <dbReference type="ARBA" id="ARBA00022448"/>
    </source>
</evidence>
<dbReference type="STRING" id="1173022.Cri9333_3082"/>
<keyword evidence="3 8" id="KW-0813">Transport</keyword>
<dbReference type="CDD" id="cd06261">
    <property type="entry name" value="TM_PBP2"/>
    <property type="match status" value="1"/>
</dbReference>
<protein>
    <submittedName>
        <fullName evidence="10">ABC-type transporter, integral membrane subunit</fullName>
    </submittedName>
</protein>
<keyword evidence="4" id="KW-1003">Cell membrane</keyword>
<evidence type="ECO:0000256" key="1">
    <source>
        <dbReference type="ARBA" id="ARBA00004651"/>
    </source>
</evidence>
<feature type="transmembrane region" description="Helical" evidence="8">
    <location>
        <begin position="222"/>
        <end position="244"/>
    </location>
</feature>
<accession>K9W122</accession>
<keyword evidence="7 8" id="KW-0472">Membrane</keyword>
<feature type="transmembrane region" description="Helical" evidence="8">
    <location>
        <begin position="174"/>
        <end position="201"/>
    </location>
</feature>
<dbReference type="InterPro" id="IPR035906">
    <property type="entry name" value="MetI-like_sf"/>
</dbReference>
<dbReference type="EMBL" id="CP003620">
    <property type="protein sequence ID" value="AFZ13921.1"/>
    <property type="molecule type" value="Genomic_DNA"/>
</dbReference>
<feature type="transmembrane region" description="Helical" evidence="8">
    <location>
        <begin position="279"/>
        <end position="301"/>
    </location>
</feature>
<feature type="transmembrane region" description="Helical" evidence="8">
    <location>
        <begin position="131"/>
        <end position="154"/>
    </location>
</feature>
<evidence type="ECO:0000256" key="5">
    <source>
        <dbReference type="ARBA" id="ARBA00022692"/>
    </source>
</evidence>
<dbReference type="AlphaFoldDB" id="K9W122"/>
<dbReference type="GO" id="GO:0005886">
    <property type="term" value="C:plasma membrane"/>
    <property type="evidence" value="ECO:0007669"/>
    <property type="project" value="UniProtKB-SubCell"/>
</dbReference>
<feature type="transmembrane region" description="Helical" evidence="8">
    <location>
        <begin position="38"/>
        <end position="60"/>
    </location>
</feature>
<keyword evidence="6 8" id="KW-1133">Transmembrane helix</keyword>
<evidence type="ECO:0000256" key="4">
    <source>
        <dbReference type="ARBA" id="ARBA00022475"/>
    </source>
</evidence>
<dbReference type="InterPro" id="IPR000515">
    <property type="entry name" value="MetI-like"/>
</dbReference>